<keyword evidence="3" id="KW-1185">Reference proteome</keyword>
<protein>
    <recommendedName>
        <fullName evidence="4">Histone-lysine N-methyltransferase SETMAR</fullName>
    </recommendedName>
</protein>
<feature type="signal peptide" evidence="1">
    <location>
        <begin position="1"/>
        <end position="18"/>
    </location>
</feature>
<feature type="chain" id="PRO_5020031231" description="Histone-lysine N-methyltransferase SETMAR" evidence="1">
    <location>
        <begin position="19"/>
        <end position="71"/>
    </location>
</feature>
<organism evidence="2 3">
    <name type="scientific">Eumeta variegata</name>
    <name type="common">Bagworm moth</name>
    <name type="synonym">Eumeta japonica</name>
    <dbReference type="NCBI Taxonomy" id="151549"/>
    <lineage>
        <taxon>Eukaryota</taxon>
        <taxon>Metazoa</taxon>
        <taxon>Ecdysozoa</taxon>
        <taxon>Arthropoda</taxon>
        <taxon>Hexapoda</taxon>
        <taxon>Insecta</taxon>
        <taxon>Pterygota</taxon>
        <taxon>Neoptera</taxon>
        <taxon>Endopterygota</taxon>
        <taxon>Lepidoptera</taxon>
        <taxon>Glossata</taxon>
        <taxon>Ditrysia</taxon>
        <taxon>Tineoidea</taxon>
        <taxon>Psychidae</taxon>
        <taxon>Oiketicinae</taxon>
        <taxon>Eumeta</taxon>
    </lineage>
</organism>
<dbReference type="EMBL" id="BGZK01001791">
    <property type="protein sequence ID" value="GBP86379.1"/>
    <property type="molecule type" value="Genomic_DNA"/>
</dbReference>
<evidence type="ECO:0000256" key="1">
    <source>
        <dbReference type="SAM" id="SignalP"/>
    </source>
</evidence>
<keyword evidence="1" id="KW-0732">Signal</keyword>
<comment type="caution">
    <text evidence="2">The sequence shown here is derived from an EMBL/GenBank/DDBJ whole genome shotgun (WGS) entry which is preliminary data.</text>
</comment>
<evidence type="ECO:0000313" key="3">
    <source>
        <dbReference type="Proteomes" id="UP000299102"/>
    </source>
</evidence>
<dbReference type="AlphaFoldDB" id="A0A4C1ZHI7"/>
<gene>
    <name evidence="2" type="ORF">EVAR_59944_1</name>
</gene>
<evidence type="ECO:0008006" key="4">
    <source>
        <dbReference type="Google" id="ProtNLM"/>
    </source>
</evidence>
<proteinExistence type="predicted"/>
<dbReference type="OrthoDB" id="10033972at2759"/>
<evidence type="ECO:0000313" key="2">
    <source>
        <dbReference type="EMBL" id="GBP86379.1"/>
    </source>
</evidence>
<sequence length="71" mass="8015">MQNLIVVVFLFMTKFVKVGPPIAITEENVATVKQFIDENRRITYEEIRGHLGIGEAVIASSQHVQNMLSDQ</sequence>
<name>A0A4C1ZHI7_EUMVA</name>
<dbReference type="Proteomes" id="UP000299102">
    <property type="component" value="Unassembled WGS sequence"/>
</dbReference>
<reference evidence="2 3" key="1">
    <citation type="journal article" date="2019" name="Commun. Biol.">
        <title>The bagworm genome reveals a unique fibroin gene that provides high tensile strength.</title>
        <authorList>
            <person name="Kono N."/>
            <person name="Nakamura H."/>
            <person name="Ohtoshi R."/>
            <person name="Tomita M."/>
            <person name="Numata K."/>
            <person name="Arakawa K."/>
        </authorList>
    </citation>
    <scope>NUCLEOTIDE SEQUENCE [LARGE SCALE GENOMIC DNA]</scope>
</reference>
<accession>A0A4C1ZHI7</accession>